<keyword evidence="1" id="KW-0472">Membrane</keyword>
<comment type="caution">
    <text evidence="2">The sequence shown here is derived from an EMBL/GenBank/DDBJ whole genome shotgun (WGS) entry which is preliminary data.</text>
</comment>
<sequence length="129" mass="14994">MCNKIYANINLITWRDYLHLVPPIPIAIGLLWGFITQLNRAQRQMIILAKHIHEIEYVQGLLLTLNSLSMNIEDSMTKVNKVIDKLVENHLIYKSEPLRDEISLKDEEKKDNGSIPYDTLIKLIKELRG</sequence>
<keyword evidence="1" id="KW-1133">Transmembrane helix</keyword>
<keyword evidence="1" id="KW-0812">Transmembrane</keyword>
<organism evidence="2">
    <name type="scientific">termite gut metagenome</name>
    <dbReference type="NCBI Taxonomy" id="433724"/>
    <lineage>
        <taxon>unclassified sequences</taxon>
        <taxon>metagenomes</taxon>
        <taxon>organismal metagenomes</taxon>
    </lineage>
</organism>
<accession>A0A5J4Q6J0</accession>
<dbReference type="AlphaFoldDB" id="A0A5J4Q6J0"/>
<dbReference type="EMBL" id="SNRY01004856">
    <property type="protein sequence ID" value="KAA6316504.1"/>
    <property type="molecule type" value="Genomic_DNA"/>
</dbReference>
<name>A0A5J4Q6J0_9ZZZZ</name>
<feature type="transmembrane region" description="Helical" evidence="1">
    <location>
        <begin position="17"/>
        <end position="35"/>
    </location>
</feature>
<protein>
    <submittedName>
        <fullName evidence="2">Uncharacterized protein</fullName>
    </submittedName>
</protein>
<reference evidence="2" key="1">
    <citation type="submission" date="2019-03" db="EMBL/GenBank/DDBJ databases">
        <title>Single cell metagenomics reveals metabolic interactions within the superorganism composed of flagellate Streblomastix strix and complex community of Bacteroidetes bacteria on its surface.</title>
        <authorList>
            <person name="Treitli S.C."/>
            <person name="Kolisko M."/>
            <person name="Husnik F."/>
            <person name="Keeling P."/>
            <person name="Hampl V."/>
        </authorList>
    </citation>
    <scope>NUCLEOTIDE SEQUENCE</scope>
    <source>
        <strain evidence="2">STM</strain>
    </source>
</reference>
<gene>
    <name evidence="2" type="ORF">EZS27_033196</name>
</gene>
<proteinExistence type="predicted"/>
<evidence type="ECO:0000256" key="1">
    <source>
        <dbReference type="SAM" id="Phobius"/>
    </source>
</evidence>
<evidence type="ECO:0000313" key="2">
    <source>
        <dbReference type="EMBL" id="KAA6316504.1"/>
    </source>
</evidence>